<dbReference type="RefSeq" id="WP_167175074.1">
    <property type="nucleotide sequence ID" value="NZ_JAAOYM010000001.1"/>
</dbReference>
<organism evidence="6 7">
    <name type="scientific">Saccharomonospora amisosensis</name>
    <dbReference type="NCBI Taxonomy" id="1128677"/>
    <lineage>
        <taxon>Bacteria</taxon>
        <taxon>Bacillati</taxon>
        <taxon>Actinomycetota</taxon>
        <taxon>Actinomycetes</taxon>
        <taxon>Pseudonocardiales</taxon>
        <taxon>Pseudonocardiaceae</taxon>
        <taxon>Saccharomonospora</taxon>
    </lineage>
</organism>
<dbReference type="Proteomes" id="UP000545493">
    <property type="component" value="Unassembled WGS sequence"/>
</dbReference>
<dbReference type="Pfam" id="PF13535">
    <property type="entry name" value="ATP-grasp_4"/>
    <property type="match status" value="1"/>
</dbReference>
<keyword evidence="7" id="KW-1185">Reference proteome</keyword>
<evidence type="ECO:0000256" key="1">
    <source>
        <dbReference type="ARBA" id="ARBA00022598"/>
    </source>
</evidence>
<reference evidence="6 7" key="1">
    <citation type="submission" date="2020-03" db="EMBL/GenBank/DDBJ databases">
        <title>Sequencing the genomes of 1000 actinobacteria strains.</title>
        <authorList>
            <person name="Klenk H.-P."/>
        </authorList>
    </citation>
    <scope>NUCLEOTIDE SEQUENCE [LARGE SCALE GENOMIC DNA]</scope>
    <source>
        <strain evidence="6 7">DSM 45685</strain>
    </source>
</reference>
<dbReference type="GO" id="GO:0046872">
    <property type="term" value="F:metal ion binding"/>
    <property type="evidence" value="ECO:0007669"/>
    <property type="project" value="InterPro"/>
</dbReference>
<evidence type="ECO:0000313" key="6">
    <source>
        <dbReference type="EMBL" id="NIJ14277.1"/>
    </source>
</evidence>
<dbReference type="Pfam" id="PF18603">
    <property type="entry name" value="LAL_C2"/>
    <property type="match status" value="1"/>
</dbReference>
<dbReference type="EMBL" id="JAAOYM010000001">
    <property type="protein sequence ID" value="NIJ14277.1"/>
    <property type="molecule type" value="Genomic_DNA"/>
</dbReference>
<proteinExistence type="predicted"/>
<dbReference type="Gene3D" id="3.30.470.20">
    <property type="entry name" value="ATP-grasp fold, B domain"/>
    <property type="match status" value="1"/>
</dbReference>
<dbReference type="PANTHER" id="PTHR43585:SF2">
    <property type="entry name" value="ATP-GRASP ENZYME FSQD"/>
    <property type="match status" value="1"/>
</dbReference>
<dbReference type="GO" id="GO:0016874">
    <property type="term" value="F:ligase activity"/>
    <property type="evidence" value="ECO:0007669"/>
    <property type="project" value="UniProtKB-KW"/>
</dbReference>
<keyword evidence="3 4" id="KW-0067">ATP-binding</keyword>
<evidence type="ECO:0000256" key="2">
    <source>
        <dbReference type="ARBA" id="ARBA00022741"/>
    </source>
</evidence>
<dbReference type="GO" id="GO:0005524">
    <property type="term" value="F:ATP binding"/>
    <property type="evidence" value="ECO:0007669"/>
    <property type="project" value="UniProtKB-UniRule"/>
</dbReference>
<protein>
    <submittedName>
        <fullName evidence="6">Biotin carboxylase</fullName>
    </submittedName>
</protein>
<dbReference type="PANTHER" id="PTHR43585">
    <property type="entry name" value="FUMIPYRROLE BIOSYNTHESIS PROTEIN C"/>
    <property type="match status" value="1"/>
</dbReference>
<sequence>MNGAETVVVGYTEFLLDLLSGLVADRSVVVIEEPEVIERRQLDRAHMKHACLREVLPAPYQSEDWPSHGGAAVERPSGVRAVLPGSEYAVRATAELADLWGLAGAGARAGHTLRNKDVLRARMDGHVRQPRWNCPSSEQQLLDFAEQFGGAVVLKPSNGQASAGVFRCSNMSDVVRYRGEFDDFSGDPLRASSITPPRLLVEQRLTGPEFSVESFVIEGEVVFCNVTAKTVAAGEHPVELGHAAPAGLDGPPRRRLLSAVSRMARLAGVRTAVLHSEWIITDGLPHLIECAGRLPGDNITALISHAWGFDFVRAWLSIMRGERPQLPEASTAAAAIWFLCAEPGAVTSVDGVADAAAASDVLEVRVTVGPGDATSGLKNSWSRIGYVLARGPSAGHALVSAQSAAGIVKVAVA</sequence>
<gene>
    <name evidence="6" type="ORF">FHU38_004621</name>
</gene>
<dbReference type="SUPFAM" id="SSF56059">
    <property type="entry name" value="Glutathione synthetase ATP-binding domain-like"/>
    <property type="match status" value="1"/>
</dbReference>
<accession>A0A7X5ZSU7</accession>
<evidence type="ECO:0000256" key="3">
    <source>
        <dbReference type="ARBA" id="ARBA00022840"/>
    </source>
</evidence>
<dbReference type="InterPro" id="IPR011761">
    <property type="entry name" value="ATP-grasp"/>
</dbReference>
<evidence type="ECO:0000259" key="5">
    <source>
        <dbReference type="PROSITE" id="PS50975"/>
    </source>
</evidence>
<dbReference type="InterPro" id="IPR040570">
    <property type="entry name" value="LAL_C2"/>
</dbReference>
<feature type="domain" description="ATP-grasp" evidence="5">
    <location>
        <begin position="119"/>
        <end position="320"/>
    </location>
</feature>
<dbReference type="AlphaFoldDB" id="A0A7X5ZSU7"/>
<name>A0A7X5ZSU7_9PSEU</name>
<keyword evidence="2 4" id="KW-0547">Nucleotide-binding</keyword>
<comment type="caution">
    <text evidence="6">The sequence shown here is derived from an EMBL/GenBank/DDBJ whole genome shotgun (WGS) entry which is preliminary data.</text>
</comment>
<keyword evidence="1" id="KW-0436">Ligase</keyword>
<evidence type="ECO:0000313" key="7">
    <source>
        <dbReference type="Proteomes" id="UP000545493"/>
    </source>
</evidence>
<dbReference type="PROSITE" id="PS50975">
    <property type="entry name" value="ATP_GRASP"/>
    <property type="match status" value="1"/>
</dbReference>
<dbReference type="InterPro" id="IPR052032">
    <property type="entry name" value="ATP-dep_AA_Ligase"/>
</dbReference>
<evidence type="ECO:0000256" key="4">
    <source>
        <dbReference type="PROSITE-ProRule" id="PRU00409"/>
    </source>
</evidence>